<comment type="caution">
    <text evidence="1">The sequence shown here is derived from an EMBL/GenBank/DDBJ whole genome shotgun (WGS) entry which is preliminary data.</text>
</comment>
<evidence type="ECO:0000313" key="2">
    <source>
        <dbReference type="Proteomes" id="UP000243975"/>
    </source>
</evidence>
<sequence>MRASVSLFDIVQAFKDVTDRRILGVKELSFLSGVQPPLAMVQHVNARRTLKTSTTAMMVVVILLISGQPKKIPGQTVRFLPRGDIPRSQTHVLVVFRRDHGGCRRHLNQLPHIQPTHCGPHVITHRTHRRSLLEECGGREVVGRRNMISAGADVEAMECGRRR</sequence>
<gene>
    <name evidence="1" type="ORF">Ccrd_009972</name>
</gene>
<proteinExistence type="predicted"/>
<dbReference type="AlphaFoldDB" id="A0A103YM72"/>
<evidence type="ECO:0000313" key="1">
    <source>
        <dbReference type="EMBL" id="KVI11618.1"/>
    </source>
</evidence>
<accession>A0A103YM72</accession>
<dbReference type="EMBL" id="LEKV01000068">
    <property type="protein sequence ID" value="KVI11618.1"/>
    <property type="molecule type" value="Genomic_DNA"/>
</dbReference>
<name>A0A103YM72_CYNCS</name>
<dbReference type="Gramene" id="KVI11618">
    <property type="protein sequence ID" value="KVI11618"/>
    <property type="gene ID" value="Ccrd_009972"/>
</dbReference>
<protein>
    <submittedName>
        <fullName evidence="1">Uncharacterized protein</fullName>
    </submittedName>
</protein>
<reference evidence="1 2" key="1">
    <citation type="journal article" date="2016" name="Sci. Rep.">
        <title>The genome sequence of the outbreeding globe artichoke constructed de novo incorporating a phase-aware low-pass sequencing strategy of F1 progeny.</title>
        <authorList>
            <person name="Scaglione D."/>
            <person name="Reyes-Chin-Wo S."/>
            <person name="Acquadro A."/>
            <person name="Froenicke L."/>
            <person name="Portis E."/>
            <person name="Beitel C."/>
            <person name="Tirone M."/>
            <person name="Mauro R."/>
            <person name="Lo Monaco A."/>
            <person name="Mauromicale G."/>
            <person name="Faccioli P."/>
            <person name="Cattivelli L."/>
            <person name="Rieseberg L."/>
            <person name="Michelmore R."/>
            <person name="Lanteri S."/>
        </authorList>
    </citation>
    <scope>NUCLEOTIDE SEQUENCE [LARGE SCALE GENOMIC DNA]</scope>
    <source>
        <strain evidence="1">2C</strain>
    </source>
</reference>
<organism evidence="1 2">
    <name type="scientific">Cynara cardunculus var. scolymus</name>
    <name type="common">Globe artichoke</name>
    <name type="synonym">Cynara scolymus</name>
    <dbReference type="NCBI Taxonomy" id="59895"/>
    <lineage>
        <taxon>Eukaryota</taxon>
        <taxon>Viridiplantae</taxon>
        <taxon>Streptophyta</taxon>
        <taxon>Embryophyta</taxon>
        <taxon>Tracheophyta</taxon>
        <taxon>Spermatophyta</taxon>
        <taxon>Magnoliopsida</taxon>
        <taxon>eudicotyledons</taxon>
        <taxon>Gunneridae</taxon>
        <taxon>Pentapetalae</taxon>
        <taxon>asterids</taxon>
        <taxon>campanulids</taxon>
        <taxon>Asterales</taxon>
        <taxon>Asteraceae</taxon>
        <taxon>Carduoideae</taxon>
        <taxon>Cardueae</taxon>
        <taxon>Carduinae</taxon>
        <taxon>Cynara</taxon>
    </lineage>
</organism>
<keyword evidence="2" id="KW-1185">Reference proteome</keyword>
<dbReference type="Proteomes" id="UP000243975">
    <property type="component" value="Unassembled WGS sequence"/>
</dbReference>